<gene>
    <name evidence="1" type="ORF">LEP1GSC038_4330</name>
</gene>
<protein>
    <submittedName>
        <fullName evidence="1">Uncharacterized protein</fullName>
    </submittedName>
</protein>
<evidence type="ECO:0000313" key="1">
    <source>
        <dbReference type="EMBL" id="EMM74687.1"/>
    </source>
</evidence>
<proteinExistence type="predicted"/>
<sequence length="49" mass="6237">MKIDFQEKMIEFAEKEYSVDTKKIWFQTLLWYWEERSRLKIKMSLCIWS</sequence>
<organism evidence="1 2">
    <name type="scientific">Leptospira weilii str. 2006001855</name>
    <dbReference type="NCBI Taxonomy" id="996804"/>
    <lineage>
        <taxon>Bacteria</taxon>
        <taxon>Pseudomonadati</taxon>
        <taxon>Spirochaetota</taxon>
        <taxon>Spirochaetia</taxon>
        <taxon>Leptospirales</taxon>
        <taxon>Leptospiraceae</taxon>
        <taxon>Leptospira</taxon>
    </lineage>
</organism>
<dbReference type="Proteomes" id="UP000012101">
    <property type="component" value="Unassembled WGS sequence"/>
</dbReference>
<reference evidence="1 2" key="1">
    <citation type="submission" date="2013-01" db="EMBL/GenBank/DDBJ databases">
        <authorList>
            <person name="Harkins D.M."/>
            <person name="Durkin A.S."/>
            <person name="Brinkac L.M."/>
            <person name="Haft D.H."/>
            <person name="Selengut J.D."/>
            <person name="Sanka R."/>
            <person name="DePew J."/>
            <person name="Purushe J."/>
            <person name="Hospenthal D.R."/>
            <person name="Murray C.K."/>
            <person name="Pimentel G."/>
            <person name="Wasfy M."/>
            <person name="Vinetz J.M."/>
            <person name="Sutton G.G."/>
            <person name="Nierman W.C."/>
            <person name="Fouts D.E."/>
        </authorList>
    </citation>
    <scope>NUCLEOTIDE SEQUENCE [LARGE SCALE GENOMIC DNA]</scope>
    <source>
        <strain evidence="1 2">2006001855</strain>
    </source>
</reference>
<accession>M6FTY0</accession>
<dbReference type="AlphaFoldDB" id="M6FTY0"/>
<name>M6FTY0_9LEPT</name>
<evidence type="ECO:0000313" key="2">
    <source>
        <dbReference type="Proteomes" id="UP000012101"/>
    </source>
</evidence>
<comment type="caution">
    <text evidence="1">The sequence shown here is derived from an EMBL/GenBank/DDBJ whole genome shotgun (WGS) entry which is preliminary data.</text>
</comment>
<dbReference type="EMBL" id="AFJM02000005">
    <property type="protein sequence ID" value="EMM74687.1"/>
    <property type="molecule type" value="Genomic_DNA"/>
</dbReference>